<evidence type="ECO:0000313" key="3">
    <source>
        <dbReference type="Proteomes" id="UP001497444"/>
    </source>
</evidence>
<keyword evidence="3" id="KW-1185">Reference proteome</keyword>
<gene>
    <name evidence="2" type="ORF">CSSPJE1EN1_LOCUS13005</name>
</gene>
<proteinExistence type="predicted"/>
<sequence>MRALAGCEKMPAGLMNKPNPAHEDPELLEAGIDADAARFVERKRTREGTSARTKCNSANLRRLLPLARGDEFHGW</sequence>
<evidence type="ECO:0000256" key="1">
    <source>
        <dbReference type="SAM" id="MobiDB-lite"/>
    </source>
</evidence>
<dbReference type="Proteomes" id="UP001497444">
    <property type="component" value="Chromosome 19"/>
</dbReference>
<feature type="region of interest" description="Disordered" evidence="1">
    <location>
        <begin position="1"/>
        <end position="23"/>
    </location>
</feature>
<protein>
    <submittedName>
        <fullName evidence="2">Uncharacterized protein</fullName>
    </submittedName>
</protein>
<accession>A0ABP0WM88</accession>
<evidence type="ECO:0000313" key="2">
    <source>
        <dbReference type="EMBL" id="CAK9267527.1"/>
    </source>
</evidence>
<name>A0ABP0WM88_9BRYO</name>
<reference evidence="2" key="1">
    <citation type="submission" date="2024-02" db="EMBL/GenBank/DDBJ databases">
        <authorList>
            <consortium name="ELIXIR-Norway"/>
            <consortium name="Elixir Norway"/>
        </authorList>
    </citation>
    <scope>NUCLEOTIDE SEQUENCE</scope>
</reference>
<dbReference type="EMBL" id="OZ020114">
    <property type="protein sequence ID" value="CAK9267527.1"/>
    <property type="molecule type" value="Genomic_DNA"/>
</dbReference>
<organism evidence="2 3">
    <name type="scientific">Sphagnum jensenii</name>
    <dbReference type="NCBI Taxonomy" id="128206"/>
    <lineage>
        <taxon>Eukaryota</taxon>
        <taxon>Viridiplantae</taxon>
        <taxon>Streptophyta</taxon>
        <taxon>Embryophyta</taxon>
        <taxon>Bryophyta</taxon>
        <taxon>Sphagnophytina</taxon>
        <taxon>Sphagnopsida</taxon>
        <taxon>Sphagnales</taxon>
        <taxon>Sphagnaceae</taxon>
        <taxon>Sphagnum</taxon>
    </lineage>
</organism>